<dbReference type="STRING" id="1122204.SAMN05421781_2009"/>
<feature type="domain" description="CYTH" evidence="1">
    <location>
        <begin position="4"/>
        <end position="191"/>
    </location>
</feature>
<dbReference type="InterPro" id="IPR023577">
    <property type="entry name" value="CYTH_domain"/>
</dbReference>
<dbReference type="InterPro" id="IPR009195">
    <property type="entry name" value="Uncharacterised_YjbK"/>
</dbReference>
<evidence type="ECO:0000259" key="1">
    <source>
        <dbReference type="PROSITE" id="PS51707"/>
    </source>
</evidence>
<accession>A0A1H2VB91</accession>
<evidence type="ECO:0000313" key="3">
    <source>
        <dbReference type="Proteomes" id="UP000199488"/>
    </source>
</evidence>
<evidence type="ECO:0000313" key="2">
    <source>
        <dbReference type="EMBL" id="SDW65575.1"/>
    </source>
</evidence>
<reference evidence="2 3" key="1">
    <citation type="submission" date="2016-10" db="EMBL/GenBank/DDBJ databases">
        <authorList>
            <person name="de Groot N.N."/>
        </authorList>
    </citation>
    <scope>NUCLEOTIDE SEQUENCE [LARGE SCALE GENOMIC DNA]</scope>
    <source>
        <strain evidence="2 3">DSM 23126</strain>
    </source>
</reference>
<dbReference type="SUPFAM" id="SSF55154">
    <property type="entry name" value="CYTH-like phosphatases"/>
    <property type="match status" value="1"/>
</dbReference>
<dbReference type="PIRSF" id="PIRSF012526">
    <property type="entry name" value="CYTH_UCP012526"/>
    <property type="match status" value="1"/>
</dbReference>
<dbReference type="OrthoDB" id="384378at2"/>
<dbReference type="EMBL" id="FNNC01000004">
    <property type="protein sequence ID" value="SDW65575.1"/>
    <property type="molecule type" value="Genomic_DNA"/>
</dbReference>
<protein>
    <submittedName>
        <fullName evidence="2">Uncharacterized protein YjbK</fullName>
    </submittedName>
</protein>
<proteinExistence type="predicted"/>
<name>A0A1H2VB91_9BACI</name>
<sequence>MAKEQEIEAKNLLTEQEFSSLTADFAIQESDFSSQKNTYFDTSSFDLRSRKSALRIRERGNSYTLTLKEPAPEGLTEWNQAVTAQEAQEAITAGTLPAGDVSGRLQALIGSIHVENIGTLITYRASQSFREGEIFFDRSHYLGVTDYELEIEGPSEKDVSAWMNELADQHQFPLRSTPNKIERLFQRSREQNKKQ</sequence>
<dbReference type="CDD" id="cd07762">
    <property type="entry name" value="CYTH-like_Pase_1"/>
    <property type="match status" value="1"/>
</dbReference>
<dbReference type="InterPro" id="IPR033469">
    <property type="entry name" value="CYTH-like_dom_sf"/>
</dbReference>
<dbReference type="SMART" id="SM01118">
    <property type="entry name" value="CYTH"/>
    <property type="match status" value="1"/>
</dbReference>
<dbReference type="AlphaFoldDB" id="A0A1H2VB91"/>
<gene>
    <name evidence="2" type="ORF">SAMN05421781_2009</name>
</gene>
<organism evidence="2 3">
    <name type="scientific">Marinococcus luteus</name>
    <dbReference type="NCBI Taxonomy" id="1122204"/>
    <lineage>
        <taxon>Bacteria</taxon>
        <taxon>Bacillati</taxon>
        <taxon>Bacillota</taxon>
        <taxon>Bacilli</taxon>
        <taxon>Bacillales</taxon>
        <taxon>Bacillaceae</taxon>
        <taxon>Marinococcus</taxon>
    </lineage>
</organism>
<dbReference type="RefSeq" id="WP_091614487.1">
    <property type="nucleotide sequence ID" value="NZ_FNNC01000004.1"/>
</dbReference>
<keyword evidence="3" id="KW-1185">Reference proteome</keyword>
<dbReference type="PROSITE" id="PS51707">
    <property type="entry name" value="CYTH"/>
    <property type="match status" value="1"/>
</dbReference>
<dbReference type="Proteomes" id="UP000199488">
    <property type="component" value="Unassembled WGS sequence"/>
</dbReference>
<dbReference type="Gene3D" id="2.40.320.10">
    <property type="entry name" value="Hypothetical Protein Pfu-838710-001"/>
    <property type="match status" value="1"/>
</dbReference>
<dbReference type="Pfam" id="PF01928">
    <property type="entry name" value="CYTH"/>
    <property type="match status" value="1"/>
</dbReference>